<evidence type="ECO:0000259" key="2">
    <source>
        <dbReference type="Pfam" id="PF22938"/>
    </source>
</evidence>
<feature type="region of interest" description="Disordered" evidence="1">
    <location>
        <begin position="136"/>
        <end position="260"/>
    </location>
</feature>
<evidence type="ECO:0000313" key="4">
    <source>
        <dbReference type="Proteomes" id="UP001148838"/>
    </source>
</evidence>
<comment type="caution">
    <text evidence="3">The sequence shown here is derived from an EMBL/GenBank/DDBJ whole genome shotgun (WGS) entry which is preliminary data.</text>
</comment>
<feature type="domain" description="Integrase p58-like C-terminal" evidence="2">
    <location>
        <begin position="95"/>
        <end position="126"/>
    </location>
</feature>
<gene>
    <name evidence="3" type="ORF">ANN_10522</name>
</gene>
<feature type="compositionally biased region" description="Basic and acidic residues" evidence="1">
    <location>
        <begin position="199"/>
        <end position="217"/>
    </location>
</feature>
<sequence length="631" mass="71827">MKLPIEDRFIQVKRNLGRKPNSYDSYEAHVKLLADRIRVASQVVRQQSKRGHEQSKAHYDKRAREREFNAGDIVYLYDPVASRSKAKKFAYHWTGPFEIIEKLSNLVYTVKISEEKCINVHINRLKECNSRHMSSNDATVIISPPSITSEERNEETPEQNMEPANDELSGTAKKKQKAVNKRCDDSDKDWEPGTSVRRQNKDKETITSPYKLRDRGNQPRKYTFDSDEEIDDVQDDNGETNVANSELNNEPSHDQDTYEGLKTTRRRLGLRQGGSVLKDRDVLLTGDKWTIVVNINLEVYRNLIVRIREILEEARQEIPRIMFGRLTVLWTELDRVGDIVDNLADELLDITKLLPEPDTSFQLQHARQRYSVLTDPRPTPRARRQAQRNEVAMNLDELNEEEVTTSDPDPKEQQAASNRGSAQLARRRVQTIAQEVLQRHEYSKSEYSLHHLDEFRAWLQEREMAILQLICNALSCVMSKGRLSRHSSLNDIIKRALTSSGVPSILEPSGISRSDGKRPDGLTLVPWRVGKSLIWDSTCVDTLAPSTSKTPGSAAESAAVSKHHKYKHLADNYIFVPFAVETFGSSPPEAEAYCSFLGTLEAVNIYVSALVSPFSAAMLQVFWRPSPSSLI</sequence>
<feature type="compositionally biased region" description="Basic and acidic residues" evidence="1">
    <location>
        <begin position="181"/>
        <end position="191"/>
    </location>
</feature>
<keyword evidence="4" id="KW-1185">Reference proteome</keyword>
<dbReference type="Proteomes" id="UP001148838">
    <property type="component" value="Unassembled WGS sequence"/>
</dbReference>
<evidence type="ECO:0000256" key="1">
    <source>
        <dbReference type="SAM" id="MobiDB-lite"/>
    </source>
</evidence>
<reference evidence="3 4" key="1">
    <citation type="journal article" date="2022" name="Allergy">
        <title>Genome assembly and annotation of Periplaneta americana reveal a comprehensive cockroach allergen profile.</title>
        <authorList>
            <person name="Wang L."/>
            <person name="Xiong Q."/>
            <person name="Saelim N."/>
            <person name="Wang L."/>
            <person name="Nong W."/>
            <person name="Wan A.T."/>
            <person name="Shi M."/>
            <person name="Liu X."/>
            <person name="Cao Q."/>
            <person name="Hui J.H.L."/>
            <person name="Sookrung N."/>
            <person name="Leung T.F."/>
            <person name="Tungtrongchitr A."/>
            <person name="Tsui S.K.W."/>
        </authorList>
    </citation>
    <scope>NUCLEOTIDE SEQUENCE [LARGE SCALE GENOMIC DNA]</scope>
    <source>
        <strain evidence="3">PWHHKU_190912</strain>
    </source>
</reference>
<feature type="compositionally biased region" description="Polar residues" evidence="1">
    <location>
        <begin position="239"/>
        <end position="250"/>
    </location>
</feature>
<dbReference type="EMBL" id="JAJSOF020000005">
    <property type="protein sequence ID" value="KAJ4448506.1"/>
    <property type="molecule type" value="Genomic_DNA"/>
</dbReference>
<accession>A0ABQ8TQU8</accession>
<feature type="region of interest" description="Disordered" evidence="1">
    <location>
        <begin position="372"/>
        <end position="425"/>
    </location>
</feature>
<dbReference type="Pfam" id="PF22938">
    <property type="entry name" value="Integrase_p58_C"/>
    <property type="match status" value="1"/>
</dbReference>
<organism evidence="3 4">
    <name type="scientific">Periplaneta americana</name>
    <name type="common">American cockroach</name>
    <name type="synonym">Blatta americana</name>
    <dbReference type="NCBI Taxonomy" id="6978"/>
    <lineage>
        <taxon>Eukaryota</taxon>
        <taxon>Metazoa</taxon>
        <taxon>Ecdysozoa</taxon>
        <taxon>Arthropoda</taxon>
        <taxon>Hexapoda</taxon>
        <taxon>Insecta</taxon>
        <taxon>Pterygota</taxon>
        <taxon>Neoptera</taxon>
        <taxon>Polyneoptera</taxon>
        <taxon>Dictyoptera</taxon>
        <taxon>Blattodea</taxon>
        <taxon>Blattoidea</taxon>
        <taxon>Blattidae</taxon>
        <taxon>Blattinae</taxon>
        <taxon>Periplaneta</taxon>
    </lineage>
</organism>
<feature type="compositionally biased region" description="Acidic residues" evidence="1">
    <location>
        <begin position="225"/>
        <end position="238"/>
    </location>
</feature>
<dbReference type="InterPro" id="IPR054465">
    <property type="entry name" value="Integrase_p58-like_C"/>
</dbReference>
<evidence type="ECO:0000313" key="3">
    <source>
        <dbReference type="EMBL" id="KAJ4448506.1"/>
    </source>
</evidence>
<name>A0ABQ8TQU8_PERAM</name>
<protein>
    <recommendedName>
        <fullName evidence="2">Integrase p58-like C-terminal domain-containing protein</fullName>
    </recommendedName>
</protein>
<proteinExistence type="predicted"/>